<proteinExistence type="predicted"/>
<name>J3P0V1_GAET3</name>
<protein>
    <submittedName>
        <fullName evidence="1 2">Uncharacterized protein</fullName>
    </submittedName>
</protein>
<evidence type="ECO:0000313" key="2">
    <source>
        <dbReference type="EnsemblFungi" id="EJT77235"/>
    </source>
</evidence>
<dbReference type="HOGENOM" id="CLU_032324_0_0_1"/>
<reference evidence="1" key="3">
    <citation type="submission" date="2010-09" db="EMBL/GenBank/DDBJ databases">
        <title>Annotation of Gaeumannomyces graminis var. tritici R3-111a-1.</title>
        <authorList>
            <consortium name="The Broad Institute Genome Sequencing Platform"/>
            <person name="Ma L.-J."/>
            <person name="Dead R."/>
            <person name="Young S.K."/>
            <person name="Zeng Q."/>
            <person name="Gargeya S."/>
            <person name="Fitzgerald M."/>
            <person name="Haas B."/>
            <person name="Abouelleil A."/>
            <person name="Alvarado L."/>
            <person name="Arachchi H.M."/>
            <person name="Berlin A."/>
            <person name="Brown A."/>
            <person name="Chapman S.B."/>
            <person name="Chen Z."/>
            <person name="Dunbar C."/>
            <person name="Freedman E."/>
            <person name="Gearin G."/>
            <person name="Gellesch M."/>
            <person name="Goldberg J."/>
            <person name="Griggs A."/>
            <person name="Gujja S."/>
            <person name="Heiman D."/>
            <person name="Howarth C."/>
            <person name="Larson L."/>
            <person name="Lui A."/>
            <person name="MacDonald P.J.P."/>
            <person name="Mehta T."/>
            <person name="Montmayeur A."/>
            <person name="Murphy C."/>
            <person name="Neiman D."/>
            <person name="Pearson M."/>
            <person name="Priest M."/>
            <person name="Roberts A."/>
            <person name="Saif S."/>
            <person name="Shea T."/>
            <person name="Shenoy N."/>
            <person name="Sisk P."/>
            <person name="Stolte C."/>
            <person name="Sykes S."/>
            <person name="Yandava C."/>
            <person name="Wortman J."/>
            <person name="Nusbaum C."/>
            <person name="Birren B."/>
        </authorList>
    </citation>
    <scope>NUCLEOTIDE SEQUENCE</scope>
    <source>
        <strain evidence="1">R3-111a-1</strain>
    </source>
</reference>
<dbReference type="EnsemblFungi" id="EJT77235">
    <property type="protein sequence ID" value="EJT77235"/>
    <property type="gene ID" value="GGTG_07147"/>
</dbReference>
<keyword evidence="3" id="KW-1185">Reference proteome</keyword>
<dbReference type="AlphaFoldDB" id="J3P0V1"/>
<dbReference type="STRING" id="644352.J3P0V1"/>
<dbReference type="VEuPathDB" id="FungiDB:GGTG_07147"/>
<dbReference type="eggNOG" id="ENOG502RZAE">
    <property type="taxonomic scope" value="Eukaryota"/>
</dbReference>
<dbReference type="Proteomes" id="UP000006039">
    <property type="component" value="Unassembled WGS sequence"/>
</dbReference>
<reference evidence="3" key="1">
    <citation type="submission" date="2010-07" db="EMBL/GenBank/DDBJ databases">
        <title>The genome sequence of Gaeumannomyces graminis var. tritici strain R3-111a-1.</title>
        <authorList>
            <consortium name="The Broad Institute Genome Sequencing Platform"/>
            <person name="Ma L.-J."/>
            <person name="Dead R."/>
            <person name="Young S."/>
            <person name="Zeng Q."/>
            <person name="Koehrsen M."/>
            <person name="Alvarado L."/>
            <person name="Berlin A."/>
            <person name="Chapman S.B."/>
            <person name="Chen Z."/>
            <person name="Freedman E."/>
            <person name="Gellesch M."/>
            <person name="Goldberg J."/>
            <person name="Griggs A."/>
            <person name="Gujja S."/>
            <person name="Heilman E.R."/>
            <person name="Heiman D."/>
            <person name="Hepburn T."/>
            <person name="Howarth C."/>
            <person name="Jen D."/>
            <person name="Larson L."/>
            <person name="Mehta T."/>
            <person name="Neiman D."/>
            <person name="Pearson M."/>
            <person name="Roberts A."/>
            <person name="Saif S."/>
            <person name="Shea T."/>
            <person name="Shenoy N."/>
            <person name="Sisk P."/>
            <person name="Stolte C."/>
            <person name="Sykes S."/>
            <person name="Walk T."/>
            <person name="White J."/>
            <person name="Yandava C."/>
            <person name="Haas B."/>
            <person name="Nusbaum C."/>
            <person name="Birren B."/>
        </authorList>
    </citation>
    <scope>NUCLEOTIDE SEQUENCE [LARGE SCALE GENOMIC DNA]</scope>
    <source>
        <strain evidence="3">R3-111a-1</strain>
    </source>
</reference>
<reference evidence="2" key="4">
    <citation type="journal article" date="2015" name="G3 (Bethesda)">
        <title>Genome sequences of three phytopathogenic species of the Magnaporthaceae family of fungi.</title>
        <authorList>
            <person name="Okagaki L.H."/>
            <person name="Nunes C.C."/>
            <person name="Sailsbery J."/>
            <person name="Clay B."/>
            <person name="Brown D."/>
            <person name="John T."/>
            <person name="Oh Y."/>
            <person name="Young N."/>
            <person name="Fitzgerald M."/>
            <person name="Haas B.J."/>
            <person name="Zeng Q."/>
            <person name="Young S."/>
            <person name="Adiconis X."/>
            <person name="Fan L."/>
            <person name="Levin J.Z."/>
            <person name="Mitchell T.K."/>
            <person name="Okubara P.A."/>
            <person name="Farman M.L."/>
            <person name="Kohn L.M."/>
            <person name="Birren B."/>
            <person name="Ma L.-J."/>
            <person name="Dean R.A."/>
        </authorList>
    </citation>
    <scope>NUCLEOTIDE SEQUENCE</scope>
    <source>
        <strain evidence="2">R3-111a-1</strain>
    </source>
</reference>
<evidence type="ECO:0000313" key="3">
    <source>
        <dbReference type="Proteomes" id="UP000006039"/>
    </source>
</evidence>
<dbReference type="OrthoDB" id="1621678at2759"/>
<sequence>MAALAVAGHDPSVASASRPTKLLDDHQLPLSRAALLSHVQRFVNSSIHVLVPSYLDEDCFLEHLEEVLAAAPSPVGVASVPPMRRFNALMAAVIGIMMSAESAGLAYVAASLHGSAVRLLRLALHPSRTLDALHCICMLLVYSLFSPSGGSASDGPGHEDLAFSSVMDRPFRIQDSDIGIQSPPESDESSVPCTPAAGAKAAACRHLIRQAQVMSSLRDASGADPMFSYSNLCFWRDSGPPARGLRITTAEWHGCIEQLACRTIMRIVQPVYRAQRLAMPKSCWGALQTSRKTRQVRGTFLDMYDALSAAVILVCLTRRLGLAQDPLFLGQVLSSVHKASTVLTELSGRFHGLRSFRELIITLSARGRIQHRTL</sequence>
<dbReference type="GeneID" id="20347605"/>
<gene>
    <name evidence="2" type="primary">20347605</name>
    <name evidence="1" type="ORF">GGTG_07147</name>
</gene>
<dbReference type="RefSeq" id="XP_009223235.1">
    <property type="nucleotide sequence ID" value="XM_009224971.1"/>
</dbReference>
<evidence type="ECO:0000313" key="1">
    <source>
        <dbReference type="EMBL" id="EJT77235.1"/>
    </source>
</evidence>
<accession>J3P0V1</accession>
<organism evidence="1">
    <name type="scientific">Gaeumannomyces tritici (strain R3-111a-1)</name>
    <name type="common">Wheat and barley take-all root rot fungus</name>
    <name type="synonym">Gaeumannomyces graminis var. tritici</name>
    <dbReference type="NCBI Taxonomy" id="644352"/>
    <lineage>
        <taxon>Eukaryota</taxon>
        <taxon>Fungi</taxon>
        <taxon>Dikarya</taxon>
        <taxon>Ascomycota</taxon>
        <taxon>Pezizomycotina</taxon>
        <taxon>Sordariomycetes</taxon>
        <taxon>Sordariomycetidae</taxon>
        <taxon>Magnaporthales</taxon>
        <taxon>Magnaporthaceae</taxon>
        <taxon>Gaeumannomyces</taxon>
    </lineage>
</organism>
<reference evidence="2" key="5">
    <citation type="submission" date="2018-04" db="UniProtKB">
        <authorList>
            <consortium name="EnsemblFungi"/>
        </authorList>
    </citation>
    <scope>IDENTIFICATION</scope>
    <source>
        <strain evidence="2">R3-111a-1</strain>
    </source>
</reference>
<dbReference type="EMBL" id="GL385397">
    <property type="protein sequence ID" value="EJT77235.1"/>
    <property type="molecule type" value="Genomic_DNA"/>
</dbReference>
<reference evidence="1" key="2">
    <citation type="submission" date="2010-07" db="EMBL/GenBank/DDBJ databases">
        <authorList>
            <consortium name="The Broad Institute Genome Sequencing Platform"/>
            <consortium name="Broad Institute Genome Sequencing Center for Infectious Disease"/>
            <person name="Ma L.-J."/>
            <person name="Dead R."/>
            <person name="Young S."/>
            <person name="Zeng Q."/>
            <person name="Koehrsen M."/>
            <person name="Alvarado L."/>
            <person name="Berlin A."/>
            <person name="Chapman S.B."/>
            <person name="Chen Z."/>
            <person name="Freedman E."/>
            <person name="Gellesch M."/>
            <person name="Goldberg J."/>
            <person name="Griggs A."/>
            <person name="Gujja S."/>
            <person name="Heilman E.R."/>
            <person name="Heiman D."/>
            <person name="Hepburn T."/>
            <person name="Howarth C."/>
            <person name="Jen D."/>
            <person name="Larson L."/>
            <person name="Mehta T."/>
            <person name="Neiman D."/>
            <person name="Pearson M."/>
            <person name="Roberts A."/>
            <person name="Saif S."/>
            <person name="Shea T."/>
            <person name="Shenoy N."/>
            <person name="Sisk P."/>
            <person name="Stolte C."/>
            <person name="Sykes S."/>
            <person name="Walk T."/>
            <person name="White J."/>
            <person name="Yandava C."/>
            <person name="Haas B."/>
            <person name="Nusbaum C."/>
            <person name="Birren B."/>
        </authorList>
    </citation>
    <scope>NUCLEOTIDE SEQUENCE</scope>
    <source>
        <strain evidence="1">R3-111a-1</strain>
    </source>
</reference>